<keyword evidence="1" id="KW-0812">Transmembrane</keyword>
<proteinExistence type="predicted"/>
<name>A0A2N7U9M9_9GAMM</name>
<keyword evidence="3" id="KW-1185">Reference proteome</keyword>
<feature type="transmembrane region" description="Helical" evidence="1">
    <location>
        <begin position="33"/>
        <end position="50"/>
    </location>
</feature>
<keyword evidence="1" id="KW-1133">Transmembrane helix</keyword>
<keyword evidence="1" id="KW-0472">Membrane</keyword>
<dbReference type="AlphaFoldDB" id="A0A2N7U9M9"/>
<organism evidence="2 3">
    <name type="scientific">Billgrantia endophytica</name>
    <dbReference type="NCBI Taxonomy" id="2033802"/>
    <lineage>
        <taxon>Bacteria</taxon>
        <taxon>Pseudomonadati</taxon>
        <taxon>Pseudomonadota</taxon>
        <taxon>Gammaproteobacteria</taxon>
        <taxon>Oceanospirillales</taxon>
        <taxon>Halomonadaceae</taxon>
        <taxon>Billgrantia</taxon>
    </lineage>
</organism>
<protein>
    <submittedName>
        <fullName evidence="2">Uncharacterized protein</fullName>
    </submittedName>
</protein>
<gene>
    <name evidence="2" type="ORF">C1H69_03805</name>
</gene>
<dbReference type="Proteomes" id="UP000235803">
    <property type="component" value="Unassembled WGS sequence"/>
</dbReference>
<comment type="caution">
    <text evidence="2">The sequence shown here is derived from an EMBL/GenBank/DDBJ whole genome shotgun (WGS) entry which is preliminary data.</text>
</comment>
<reference evidence="2 3" key="1">
    <citation type="submission" date="2018-01" db="EMBL/GenBank/DDBJ databases">
        <title>Halomonas endophytica sp. nov., isolated from storage liquid in the stems of Populus euphratica.</title>
        <authorList>
            <person name="Chen C."/>
        </authorList>
    </citation>
    <scope>NUCLEOTIDE SEQUENCE [LARGE SCALE GENOMIC DNA]</scope>
    <source>
        <strain evidence="2 3">MC28</strain>
    </source>
</reference>
<sequence length="65" mass="7184">MNAHLHARFFAGLASEAPVERTAPPWCRGMSRGILLPFTAAALALVWWGWHNLDAAQLRLGSRLC</sequence>
<evidence type="ECO:0000313" key="2">
    <source>
        <dbReference type="EMBL" id="PMR77138.1"/>
    </source>
</evidence>
<accession>A0A2N7U9M9</accession>
<evidence type="ECO:0000256" key="1">
    <source>
        <dbReference type="SAM" id="Phobius"/>
    </source>
</evidence>
<dbReference type="EMBL" id="PNRF01000009">
    <property type="protein sequence ID" value="PMR77138.1"/>
    <property type="molecule type" value="Genomic_DNA"/>
</dbReference>
<evidence type="ECO:0000313" key="3">
    <source>
        <dbReference type="Proteomes" id="UP000235803"/>
    </source>
</evidence>